<protein>
    <recommendedName>
        <fullName evidence="3 15">Dihydrolipoyl dehydrogenase</fullName>
        <ecNumber evidence="3 15">1.8.1.4</ecNumber>
    </recommendedName>
</protein>
<keyword evidence="8 13" id="KW-0520">NAD</keyword>
<dbReference type="PRINTS" id="PR00411">
    <property type="entry name" value="PNDRDTASEI"/>
</dbReference>
<dbReference type="PIRSF" id="PIRSF000350">
    <property type="entry name" value="Mercury_reductase_MerA"/>
    <property type="match status" value="1"/>
</dbReference>
<evidence type="ECO:0000256" key="9">
    <source>
        <dbReference type="ARBA" id="ARBA00023157"/>
    </source>
</evidence>
<dbReference type="GO" id="GO:0005737">
    <property type="term" value="C:cytoplasm"/>
    <property type="evidence" value="ECO:0007669"/>
    <property type="project" value="UniProtKB-SubCell"/>
</dbReference>
<dbReference type="Pfam" id="PF02852">
    <property type="entry name" value="Pyr_redox_dim"/>
    <property type="match status" value="1"/>
</dbReference>
<comment type="similarity">
    <text evidence="2 15">Belongs to the class-I pyridine nucleotide-disulfide oxidoreductase family.</text>
</comment>
<dbReference type="EC" id="1.8.1.4" evidence="3 15"/>
<evidence type="ECO:0000256" key="13">
    <source>
        <dbReference type="PIRSR" id="PIRSR000350-3"/>
    </source>
</evidence>
<evidence type="ECO:0000256" key="15">
    <source>
        <dbReference type="RuleBase" id="RU003692"/>
    </source>
</evidence>
<feature type="binding site" evidence="13">
    <location>
        <begin position="137"/>
        <end position="139"/>
    </location>
    <ligand>
        <name>FAD</name>
        <dbReference type="ChEBI" id="CHEBI:57692"/>
    </ligand>
</feature>
<dbReference type="InterPro" id="IPR050151">
    <property type="entry name" value="Class-I_Pyr_Nuc-Dis_Oxidored"/>
</dbReference>
<keyword evidence="5 15" id="KW-0285">Flavoprotein</keyword>
<organism evidence="18 19">
    <name type="scientific">Marinitoga hydrogenitolerans (strain DSM 16785 / JCM 12826 / AT1271)</name>
    <dbReference type="NCBI Taxonomy" id="1122195"/>
    <lineage>
        <taxon>Bacteria</taxon>
        <taxon>Thermotogati</taxon>
        <taxon>Thermotogota</taxon>
        <taxon>Thermotogae</taxon>
        <taxon>Petrotogales</taxon>
        <taxon>Petrotogaceae</taxon>
        <taxon>Marinitoga</taxon>
    </lineage>
</organism>
<dbReference type="PANTHER" id="PTHR22912">
    <property type="entry name" value="DISULFIDE OXIDOREDUCTASE"/>
    <property type="match status" value="1"/>
</dbReference>
<dbReference type="FunFam" id="3.30.390.30:FF:000001">
    <property type="entry name" value="Dihydrolipoyl dehydrogenase"/>
    <property type="match status" value="1"/>
</dbReference>
<evidence type="ECO:0000256" key="2">
    <source>
        <dbReference type="ARBA" id="ARBA00007532"/>
    </source>
</evidence>
<feature type="binding site" evidence="13">
    <location>
        <position position="264"/>
    </location>
    <ligand>
        <name>NAD(+)</name>
        <dbReference type="ChEBI" id="CHEBI:57540"/>
    </ligand>
</feature>
<evidence type="ECO:0000256" key="11">
    <source>
        <dbReference type="ARBA" id="ARBA00049187"/>
    </source>
</evidence>
<feature type="disulfide bond" description="Redox-active" evidence="14">
    <location>
        <begin position="40"/>
        <end position="45"/>
    </location>
</feature>
<dbReference type="InterPro" id="IPR016156">
    <property type="entry name" value="FAD/NAD-linked_Rdtase_dimer_sf"/>
</dbReference>
<feature type="binding site" evidence="13">
    <location>
        <position position="112"/>
    </location>
    <ligand>
        <name>FAD</name>
        <dbReference type="ChEBI" id="CHEBI:57692"/>
    </ligand>
</feature>
<feature type="binding site" evidence="13">
    <location>
        <begin position="174"/>
        <end position="181"/>
    </location>
    <ligand>
        <name>NAD(+)</name>
        <dbReference type="ChEBI" id="CHEBI:57540"/>
    </ligand>
</feature>
<feature type="binding site" evidence="13">
    <location>
        <position position="49"/>
    </location>
    <ligand>
        <name>FAD</name>
        <dbReference type="ChEBI" id="CHEBI:57692"/>
    </ligand>
</feature>
<dbReference type="Gene3D" id="3.30.390.30">
    <property type="match status" value="1"/>
</dbReference>
<keyword evidence="19" id="KW-1185">Reference proteome</keyword>
<evidence type="ECO:0000256" key="5">
    <source>
        <dbReference type="ARBA" id="ARBA00022630"/>
    </source>
</evidence>
<gene>
    <name evidence="18" type="ORF">SAMN02745164_01251</name>
</gene>
<proteinExistence type="inferred from homology"/>
<dbReference type="RefSeq" id="WP_072864582.1">
    <property type="nucleotide sequence ID" value="NZ_FQUI01000017.1"/>
</dbReference>
<evidence type="ECO:0000256" key="7">
    <source>
        <dbReference type="ARBA" id="ARBA00023002"/>
    </source>
</evidence>
<evidence type="ECO:0000256" key="14">
    <source>
        <dbReference type="PIRSR" id="PIRSR000350-4"/>
    </source>
</evidence>
<evidence type="ECO:0000313" key="18">
    <source>
        <dbReference type="EMBL" id="SHE83882.1"/>
    </source>
</evidence>
<comment type="subcellular location">
    <subcellularLocation>
        <location evidence="1">Cytoplasm</location>
    </subcellularLocation>
</comment>
<dbReference type="InterPro" id="IPR006258">
    <property type="entry name" value="Lipoamide_DH"/>
</dbReference>
<evidence type="ECO:0000313" key="19">
    <source>
        <dbReference type="Proteomes" id="UP000184334"/>
    </source>
</evidence>
<keyword evidence="10 15" id="KW-0676">Redox-active center</keyword>
<dbReference type="Pfam" id="PF07992">
    <property type="entry name" value="Pyr_redox_2"/>
    <property type="match status" value="1"/>
</dbReference>
<evidence type="ECO:0000256" key="12">
    <source>
        <dbReference type="PIRSR" id="PIRSR000350-2"/>
    </source>
</evidence>
<feature type="binding site" evidence="13">
    <location>
        <position position="197"/>
    </location>
    <ligand>
        <name>NAD(+)</name>
        <dbReference type="ChEBI" id="CHEBI:57540"/>
    </ligand>
</feature>
<comment type="caution">
    <text evidence="18">The sequence shown here is derived from an EMBL/GenBank/DDBJ whole genome shotgun (WGS) entry which is preliminary data.</text>
</comment>
<accession>A0A1M4WSC1</accession>
<dbReference type="InterPro" id="IPR012999">
    <property type="entry name" value="Pyr_OxRdtase_I_AS"/>
</dbReference>
<keyword evidence="4" id="KW-0963">Cytoplasm</keyword>
<name>A0A1M4WSC1_MARH1</name>
<dbReference type="PANTHER" id="PTHR22912:SF217">
    <property type="entry name" value="DIHYDROLIPOYL DEHYDROGENASE"/>
    <property type="match status" value="1"/>
</dbReference>
<dbReference type="AlphaFoldDB" id="A0A1M4WSC1"/>
<dbReference type="SUPFAM" id="SSF51905">
    <property type="entry name" value="FAD/NAD(P)-binding domain"/>
    <property type="match status" value="1"/>
</dbReference>
<feature type="binding site" evidence="13">
    <location>
        <position position="304"/>
    </location>
    <ligand>
        <name>FAD</name>
        <dbReference type="ChEBI" id="CHEBI:57692"/>
    </ligand>
</feature>
<dbReference type="Gene3D" id="3.50.50.60">
    <property type="entry name" value="FAD/NAD(P)-binding domain"/>
    <property type="match status" value="2"/>
</dbReference>
<dbReference type="GO" id="GO:0006103">
    <property type="term" value="P:2-oxoglutarate metabolic process"/>
    <property type="evidence" value="ECO:0007669"/>
    <property type="project" value="TreeGrafter"/>
</dbReference>
<feature type="domain" description="Pyridine nucleotide-disulphide oxidoreductase dimerisation" evidence="16">
    <location>
        <begin position="340"/>
        <end position="448"/>
    </location>
</feature>
<sequence length="459" mass="51240">MKYDLIILGSGPGGYVAAIRAAQLGLKTAIIEKDKVGGVCLNIGCIPSKSLIHQAETFSRIKELEYMGIKFNLDNFNYKKIFEKSRKAADTLSKGVQYLLKKNKIDLISGEGKLLNKNEIIVNDKDIYTSKFILLATGSKPKSIPGFEIDEVLILSSNGALMLENLPKSIAIIGSGVIGIEFGYIMNSFGVEVHIIEILDRILPTEDLEIAEFLEKVYKKRNIKIHKSTKSRIIEKTKNEITLELESEDKKNIIKVEKILVAVGREPNTKNIGLEKIGIETEKGFVKVREYYKTNADNIYAIGDIVKTPQLAHVASKEGEIVVEHIARHSTEKFVDIYKIPSAIYSEPQIASLGYTEELLREKNIQYNKFSFPYRGVGKSIAIEKSEGFIKILTDKETNEILGAHIIGAEATELIHEVLLAKNSELLPEDISEMIHAHPTLSEGIMEAFRGIEGWAIHI</sequence>
<evidence type="ECO:0000256" key="1">
    <source>
        <dbReference type="ARBA" id="ARBA00004496"/>
    </source>
</evidence>
<dbReference type="SUPFAM" id="SSF55424">
    <property type="entry name" value="FAD/NAD-linked reductases, dimerisation (C-terminal) domain"/>
    <property type="match status" value="1"/>
</dbReference>
<evidence type="ECO:0000259" key="16">
    <source>
        <dbReference type="Pfam" id="PF02852"/>
    </source>
</evidence>
<evidence type="ECO:0000259" key="17">
    <source>
        <dbReference type="Pfam" id="PF07992"/>
    </source>
</evidence>
<comment type="catalytic activity">
    <reaction evidence="11 15">
        <text>N(6)-[(R)-dihydrolipoyl]-L-lysyl-[protein] + NAD(+) = N(6)-[(R)-lipoyl]-L-lysyl-[protein] + NADH + H(+)</text>
        <dbReference type="Rhea" id="RHEA:15045"/>
        <dbReference type="Rhea" id="RHEA-COMP:10474"/>
        <dbReference type="Rhea" id="RHEA-COMP:10475"/>
        <dbReference type="ChEBI" id="CHEBI:15378"/>
        <dbReference type="ChEBI" id="CHEBI:57540"/>
        <dbReference type="ChEBI" id="CHEBI:57945"/>
        <dbReference type="ChEBI" id="CHEBI:83099"/>
        <dbReference type="ChEBI" id="CHEBI:83100"/>
        <dbReference type="EC" id="1.8.1.4"/>
    </reaction>
</comment>
<dbReference type="InterPro" id="IPR023753">
    <property type="entry name" value="FAD/NAD-binding_dom"/>
</dbReference>
<reference evidence="18" key="1">
    <citation type="submission" date="2016-11" db="EMBL/GenBank/DDBJ databases">
        <authorList>
            <person name="Varghese N."/>
            <person name="Submissions S."/>
        </authorList>
    </citation>
    <scope>NUCLEOTIDE SEQUENCE [LARGE SCALE GENOMIC DNA]</scope>
    <source>
        <strain evidence="18">DSM 16785</strain>
    </source>
</reference>
<dbReference type="InterPro" id="IPR004099">
    <property type="entry name" value="Pyr_nucl-diS_OxRdtase_dimer"/>
</dbReference>
<keyword evidence="6 13" id="KW-0274">FAD</keyword>
<feature type="active site" description="Proton acceptor" evidence="12">
    <location>
        <position position="438"/>
    </location>
</feature>
<feature type="domain" description="FAD/NAD(P)-binding" evidence="17">
    <location>
        <begin position="3"/>
        <end position="319"/>
    </location>
</feature>
<dbReference type="NCBIfam" id="TIGR01350">
    <property type="entry name" value="lipoamide_DH"/>
    <property type="match status" value="1"/>
</dbReference>
<dbReference type="InterPro" id="IPR001100">
    <property type="entry name" value="Pyr_nuc-diS_OxRdtase"/>
</dbReference>
<evidence type="ECO:0000256" key="8">
    <source>
        <dbReference type="ARBA" id="ARBA00023027"/>
    </source>
</evidence>
<evidence type="ECO:0000256" key="6">
    <source>
        <dbReference type="ARBA" id="ARBA00022827"/>
    </source>
</evidence>
<keyword evidence="9" id="KW-1015">Disulfide bond</keyword>
<dbReference type="STRING" id="1122195.SAMN02745164_01251"/>
<evidence type="ECO:0000256" key="4">
    <source>
        <dbReference type="ARBA" id="ARBA00022490"/>
    </source>
</evidence>
<dbReference type="OrthoDB" id="9800167at2"/>
<dbReference type="EMBL" id="FQUI01000017">
    <property type="protein sequence ID" value="SHE83882.1"/>
    <property type="molecule type" value="Genomic_DNA"/>
</dbReference>
<dbReference type="PROSITE" id="PS00076">
    <property type="entry name" value="PYRIDINE_REDOX_1"/>
    <property type="match status" value="1"/>
</dbReference>
<dbReference type="GO" id="GO:0004148">
    <property type="term" value="F:dihydrolipoyl dehydrogenase (NADH) activity"/>
    <property type="evidence" value="ECO:0007669"/>
    <property type="project" value="UniProtKB-EC"/>
</dbReference>
<dbReference type="InterPro" id="IPR036188">
    <property type="entry name" value="FAD/NAD-bd_sf"/>
</dbReference>
<keyword evidence="7 15" id="KW-0560">Oxidoreductase</keyword>
<comment type="cofactor">
    <cofactor evidence="13 15">
        <name>FAD</name>
        <dbReference type="ChEBI" id="CHEBI:57692"/>
    </cofactor>
    <text evidence="13 15">Binds 1 FAD per subunit.</text>
</comment>
<dbReference type="GO" id="GO:0050660">
    <property type="term" value="F:flavin adenine dinucleotide binding"/>
    <property type="evidence" value="ECO:0007669"/>
    <property type="project" value="InterPro"/>
</dbReference>
<evidence type="ECO:0000256" key="3">
    <source>
        <dbReference type="ARBA" id="ARBA00012608"/>
    </source>
</evidence>
<evidence type="ECO:0000256" key="10">
    <source>
        <dbReference type="ARBA" id="ARBA00023284"/>
    </source>
</evidence>
<keyword evidence="13" id="KW-0547">Nucleotide-binding</keyword>
<comment type="miscellaneous">
    <text evidence="15">The active site is a redox-active disulfide bond.</text>
</comment>
<dbReference type="Proteomes" id="UP000184334">
    <property type="component" value="Unassembled WGS sequence"/>
</dbReference>
<dbReference type="PRINTS" id="PR00368">
    <property type="entry name" value="FADPNR"/>
</dbReference>